<proteinExistence type="inferred from homology"/>
<dbReference type="SUPFAM" id="SSF81296">
    <property type="entry name" value="E set domains"/>
    <property type="match status" value="2"/>
</dbReference>
<dbReference type="InterPro" id="IPR011021">
    <property type="entry name" value="Arrestin-like_N"/>
</dbReference>
<dbReference type="GO" id="GO:0005737">
    <property type="term" value="C:cytoplasm"/>
    <property type="evidence" value="ECO:0007669"/>
    <property type="project" value="TreeGrafter"/>
</dbReference>
<feature type="compositionally biased region" description="Polar residues" evidence="2">
    <location>
        <begin position="326"/>
        <end position="336"/>
    </location>
</feature>
<comment type="similarity">
    <text evidence="1">Belongs to the arrestin family.</text>
</comment>
<dbReference type="AlphaFoldDB" id="A0AA97LGG4"/>
<evidence type="ECO:0000313" key="5">
    <source>
        <dbReference type="RefSeq" id="XP_054854386.1"/>
    </source>
</evidence>
<dbReference type="InterPro" id="IPR014756">
    <property type="entry name" value="Ig_E-set"/>
</dbReference>
<dbReference type="InterPro" id="IPR014752">
    <property type="entry name" value="Arrestin-like_C"/>
</dbReference>
<gene>
    <name evidence="5" type="primary">ARRDC1</name>
</gene>
<evidence type="ECO:0000259" key="3">
    <source>
        <dbReference type="SMART" id="SM01017"/>
    </source>
</evidence>
<feature type="region of interest" description="Disordered" evidence="2">
    <location>
        <begin position="305"/>
        <end position="336"/>
    </location>
</feature>
<evidence type="ECO:0000256" key="2">
    <source>
        <dbReference type="SAM" id="MobiDB-lite"/>
    </source>
</evidence>
<dbReference type="Gene3D" id="2.60.40.640">
    <property type="match status" value="2"/>
</dbReference>
<dbReference type="KEGG" id="emc:129342574"/>
<dbReference type="PANTHER" id="PTHR11188">
    <property type="entry name" value="ARRESTIN DOMAIN CONTAINING PROTEIN"/>
    <property type="match status" value="1"/>
</dbReference>
<dbReference type="Proteomes" id="UP001190640">
    <property type="component" value="Chromosome 14"/>
</dbReference>
<dbReference type="GO" id="GO:0031625">
    <property type="term" value="F:ubiquitin protein ligase binding"/>
    <property type="evidence" value="ECO:0007669"/>
    <property type="project" value="TreeGrafter"/>
</dbReference>
<dbReference type="Pfam" id="PF02752">
    <property type="entry name" value="Arrestin_C"/>
    <property type="match status" value="1"/>
</dbReference>
<dbReference type="GO" id="GO:0015031">
    <property type="term" value="P:protein transport"/>
    <property type="evidence" value="ECO:0007669"/>
    <property type="project" value="TreeGrafter"/>
</dbReference>
<dbReference type="RefSeq" id="XP_054854386.1">
    <property type="nucleotide sequence ID" value="XM_054998411.1"/>
</dbReference>
<name>A0AA97LGG4_EUBMA</name>
<keyword evidence="4" id="KW-1185">Reference proteome</keyword>
<dbReference type="PANTHER" id="PTHR11188:SF176">
    <property type="entry name" value="ARRESTIN DOMAIN-CONTAINING PROTEIN 1"/>
    <property type="match status" value="1"/>
</dbReference>
<dbReference type="GO" id="GO:1990756">
    <property type="term" value="F:ubiquitin-like ligase-substrate adaptor activity"/>
    <property type="evidence" value="ECO:0007669"/>
    <property type="project" value="TreeGrafter"/>
</dbReference>
<dbReference type="InterPro" id="IPR011022">
    <property type="entry name" value="Arrestin_C-like"/>
</dbReference>
<dbReference type="GeneID" id="129342574"/>
<reference evidence="5" key="1">
    <citation type="submission" date="2025-08" db="UniProtKB">
        <authorList>
            <consortium name="RefSeq"/>
        </authorList>
    </citation>
    <scope>IDENTIFICATION</scope>
    <source>
        <tissue evidence="5">Blood</tissue>
    </source>
</reference>
<dbReference type="SMART" id="SM01017">
    <property type="entry name" value="Arrestin_C"/>
    <property type="match status" value="1"/>
</dbReference>
<protein>
    <submittedName>
        <fullName evidence="5">Arrestin domain-containing protein 1 isoform X1</fullName>
    </submittedName>
</protein>
<accession>A0AA97LGG4</accession>
<dbReference type="Pfam" id="PF00339">
    <property type="entry name" value="Arrestin_N"/>
    <property type="match status" value="1"/>
</dbReference>
<dbReference type="InterPro" id="IPR050357">
    <property type="entry name" value="Arrestin_domain-protein"/>
</dbReference>
<dbReference type="CTD" id="92714"/>
<sequence length="472" mass="51568">MGKVQHFEIRLGDSRVVYSPGEPLTGTVTIRLSGSLQYRAIKVVCVGSCGVSSKINDTAWTVEEQYFNSTLSLADKGFLTAGEHTFPFQFLLPASAPTSFEGPFGKVVHQVKAVIETPRFSKDHKCSKIFYVLCPLNLNDIPEIEQVNTASVTKKFSYKLVKTGNVIVRATADLKGYVVGQVIHLQTDIENKSGRDTGTVVASLIQKVAYKSKRWIYDLRTIAEVEGSAVKAWKHAEWKEQILVPALPQSVLQGCSLIHIDYYIQVSLKSPEVSVALPIYIGNIAVNRIPLSPSRSVPHIVSPVVPSAPPEDEEAAGGQHPMDNVSIPTKSHSQQQPFSYAPGLNFQEARLDSEQTGSPNHPTLCLSTGATVPYFAEGTVVPVPTASSLILPPEYSTWGYPYGSPEVSSGLCRCPYSFRQHCCQQSSSNSTPNGSPQSLASVCECALRRHGCRISPLQTEGFKSNLWHLHLK</sequence>
<feature type="domain" description="Arrestin C-terminal-like" evidence="3">
    <location>
        <begin position="162"/>
        <end position="286"/>
    </location>
</feature>
<evidence type="ECO:0000256" key="1">
    <source>
        <dbReference type="ARBA" id="ARBA00005298"/>
    </source>
</evidence>
<organism evidence="4 5">
    <name type="scientific">Eublepharis macularius</name>
    <name type="common">Leopard gecko</name>
    <name type="synonym">Cyrtodactylus macularius</name>
    <dbReference type="NCBI Taxonomy" id="481883"/>
    <lineage>
        <taxon>Eukaryota</taxon>
        <taxon>Metazoa</taxon>
        <taxon>Chordata</taxon>
        <taxon>Craniata</taxon>
        <taxon>Vertebrata</taxon>
        <taxon>Euteleostomi</taxon>
        <taxon>Lepidosauria</taxon>
        <taxon>Squamata</taxon>
        <taxon>Bifurcata</taxon>
        <taxon>Gekkota</taxon>
        <taxon>Eublepharidae</taxon>
        <taxon>Eublepharinae</taxon>
        <taxon>Eublepharis</taxon>
    </lineage>
</organism>
<evidence type="ECO:0000313" key="4">
    <source>
        <dbReference type="Proteomes" id="UP001190640"/>
    </source>
</evidence>